<proteinExistence type="predicted"/>
<organism evidence="1 2">
    <name type="scientific">Xenopus laevis</name>
    <name type="common">African clawed frog</name>
    <dbReference type="NCBI Taxonomy" id="8355"/>
    <lineage>
        <taxon>Eukaryota</taxon>
        <taxon>Metazoa</taxon>
        <taxon>Chordata</taxon>
        <taxon>Craniata</taxon>
        <taxon>Vertebrata</taxon>
        <taxon>Euteleostomi</taxon>
        <taxon>Amphibia</taxon>
        <taxon>Batrachia</taxon>
        <taxon>Anura</taxon>
        <taxon>Pipoidea</taxon>
        <taxon>Pipidae</taxon>
        <taxon>Xenopodinae</taxon>
        <taxon>Xenopus</taxon>
        <taxon>Xenopus</taxon>
    </lineage>
</organism>
<evidence type="ECO:0000313" key="2">
    <source>
        <dbReference type="Proteomes" id="UP000694892"/>
    </source>
</evidence>
<protein>
    <submittedName>
        <fullName evidence="1">Uncharacterized protein</fullName>
    </submittedName>
</protein>
<dbReference type="Proteomes" id="UP000694892">
    <property type="component" value="Chromosome 8L"/>
</dbReference>
<accession>A0A974C8H4</accession>
<name>A0A974C8H4_XENLA</name>
<sequence length="73" mass="8424">MFLTRYLGYPNTAFVIRTPSFILYPYIYIKALQFGKTFIAIYPIPARRVNKRTSLSGDDEDNFILPGVCRNQG</sequence>
<gene>
    <name evidence="1" type="ORF">XELAEV_18039820mg</name>
</gene>
<reference evidence="2" key="1">
    <citation type="journal article" date="2016" name="Nature">
        <title>Genome evolution in the allotetraploid frog Xenopus laevis.</title>
        <authorList>
            <person name="Session A.M."/>
            <person name="Uno Y."/>
            <person name="Kwon T."/>
            <person name="Chapman J.A."/>
            <person name="Toyoda A."/>
            <person name="Takahashi S."/>
            <person name="Fukui A."/>
            <person name="Hikosaka A."/>
            <person name="Suzuki A."/>
            <person name="Kondo M."/>
            <person name="van Heeringen S.J."/>
            <person name="Quigley I."/>
            <person name="Heinz S."/>
            <person name="Ogino H."/>
            <person name="Ochi H."/>
            <person name="Hellsten U."/>
            <person name="Lyons J.B."/>
            <person name="Simakov O."/>
            <person name="Putnam N."/>
            <person name="Stites J."/>
            <person name="Kuroki Y."/>
            <person name="Tanaka T."/>
            <person name="Michiue T."/>
            <person name="Watanabe M."/>
            <person name="Bogdanovic O."/>
            <person name="Lister R."/>
            <person name="Georgiou G."/>
            <person name="Paranjpe S.S."/>
            <person name="van Kruijsbergen I."/>
            <person name="Shu S."/>
            <person name="Carlson J."/>
            <person name="Kinoshita T."/>
            <person name="Ohta Y."/>
            <person name="Mawaribuchi S."/>
            <person name="Jenkins J."/>
            <person name="Grimwood J."/>
            <person name="Schmutz J."/>
            <person name="Mitros T."/>
            <person name="Mozaffari S.V."/>
            <person name="Suzuki Y."/>
            <person name="Haramoto Y."/>
            <person name="Yamamoto T.S."/>
            <person name="Takagi C."/>
            <person name="Heald R."/>
            <person name="Miller K."/>
            <person name="Haudenschild C."/>
            <person name="Kitzman J."/>
            <person name="Nakayama T."/>
            <person name="Izutsu Y."/>
            <person name="Robert J."/>
            <person name="Fortriede J."/>
            <person name="Burns K."/>
            <person name="Lotay V."/>
            <person name="Karimi K."/>
            <person name="Yasuoka Y."/>
            <person name="Dichmann D.S."/>
            <person name="Flajnik M.F."/>
            <person name="Houston D.W."/>
            <person name="Shendure J."/>
            <person name="DuPasquier L."/>
            <person name="Vize P.D."/>
            <person name="Zorn A.M."/>
            <person name="Ito M."/>
            <person name="Marcotte E.M."/>
            <person name="Wallingford J.B."/>
            <person name="Ito Y."/>
            <person name="Asashima M."/>
            <person name="Ueno N."/>
            <person name="Matsuda Y."/>
            <person name="Veenstra G.J."/>
            <person name="Fujiyama A."/>
            <person name="Harland R.M."/>
            <person name="Taira M."/>
            <person name="Rokhsar D.S."/>
        </authorList>
    </citation>
    <scope>NUCLEOTIDE SEQUENCE [LARGE SCALE GENOMIC DNA]</scope>
    <source>
        <strain evidence="2">J</strain>
    </source>
</reference>
<evidence type="ECO:0000313" key="1">
    <source>
        <dbReference type="EMBL" id="OCT68518.1"/>
    </source>
</evidence>
<dbReference type="AlphaFoldDB" id="A0A974C8H4"/>
<dbReference type="EMBL" id="CM004480">
    <property type="protein sequence ID" value="OCT68518.1"/>
    <property type="molecule type" value="Genomic_DNA"/>
</dbReference>